<keyword evidence="2" id="KW-0539">Nucleus</keyword>
<feature type="domain" description="RRM" evidence="5">
    <location>
        <begin position="105"/>
        <end position="188"/>
    </location>
</feature>
<feature type="compositionally biased region" description="Low complexity" evidence="4">
    <location>
        <begin position="26"/>
        <end position="36"/>
    </location>
</feature>
<dbReference type="AlphaFoldDB" id="A0A8S3XN84"/>
<dbReference type="PROSITE" id="PS50102">
    <property type="entry name" value="RRM"/>
    <property type="match status" value="1"/>
</dbReference>
<feature type="compositionally biased region" description="Acidic residues" evidence="4">
    <location>
        <begin position="64"/>
        <end position="80"/>
    </location>
</feature>
<dbReference type="Proteomes" id="UP000691718">
    <property type="component" value="Unassembled WGS sequence"/>
</dbReference>
<dbReference type="GO" id="GO:0005654">
    <property type="term" value="C:nucleoplasm"/>
    <property type="evidence" value="ECO:0007669"/>
    <property type="project" value="TreeGrafter"/>
</dbReference>
<gene>
    <name evidence="6" type="ORF">PAPOLLO_LOCUS20423</name>
</gene>
<dbReference type="GO" id="GO:0000785">
    <property type="term" value="C:chromatin"/>
    <property type="evidence" value="ECO:0007669"/>
    <property type="project" value="TreeGrafter"/>
</dbReference>
<feature type="compositionally biased region" description="Basic and acidic residues" evidence="4">
    <location>
        <begin position="1"/>
        <end position="10"/>
    </location>
</feature>
<dbReference type="SMART" id="SM00360">
    <property type="entry name" value="RRM"/>
    <property type="match status" value="2"/>
</dbReference>
<evidence type="ECO:0000256" key="3">
    <source>
        <dbReference type="PROSITE-ProRule" id="PRU00176"/>
    </source>
</evidence>
<keyword evidence="7" id="KW-1185">Reference proteome</keyword>
<dbReference type="CDD" id="cd00590">
    <property type="entry name" value="RRM_SF"/>
    <property type="match status" value="1"/>
</dbReference>
<organism evidence="6 7">
    <name type="scientific">Parnassius apollo</name>
    <name type="common">Apollo butterfly</name>
    <name type="synonym">Papilio apollo</name>
    <dbReference type="NCBI Taxonomy" id="110799"/>
    <lineage>
        <taxon>Eukaryota</taxon>
        <taxon>Metazoa</taxon>
        <taxon>Ecdysozoa</taxon>
        <taxon>Arthropoda</taxon>
        <taxon>Hexapoda</taxon>
        <taxon>Insecta</taxon>
        <taxon>Pterygota</taxon>
        <taxon>Neoptera</taxon>
        <taxon>Endopterygota</taxon>
        <taxon>Lepidoptera</taxon>
        <taxon>Glossata</taxon>
        <taxon>Ditrysia</taxon>
        <taxon>Papilionoidea</taxon>
        <taxon>Papilionidae</taxon>
        <taxon>Parnassiinae</taxon>
        <taxon>Parnassini</taxon>
        <taxon>Parnassius</taxon>
        <taxon>Parnassius</taxon>
    </lineage>
</organism>
<evidence type="ECO:0000313" key="6">
    <source>
        <dbReference type="EMBL" id="CAG5034864.1"/>
    </source>
</evidence>
<feature type="region of interest" description="Disordered" evidence="4">
    <location>
        <begin position="267"/>
        <end position="314"/>
    </location>
</feature>
<evidence type="ECO:0000259" key="5">
    <source>
        <dbReference type="PROSITE" id="PS50102"/>
    </source>
</evidence>
<evidence type="ECO:0000313" key="7">
    <source>
        <dbReference type="Proteomes" id="UP000691718"/>
    </source>
</evidence>
<reference evidence="6" key="1">
    <citation type="submission" date="2021-04" db="EMBL/GenBank/DDBJ databases">
        <authorList>
            <person name="Tunstrom K."/>
        </authorList>
    </citation>
    <scope>NUCLEOTIDE SEQUENCE</scope>
</reference>
<dbReference type="GO" id="GO:0010468">
    <property type="term" value="P:regulation of gene expression"/>
    <property type="evidence" value="ECO:0007669"/>
    <property type="project" value="TreeGrafter"/>
</dbReference>
<feature type="compositionally biased region" description="Low complexity" evidence="4">
    <location>
        <begin position="283"/>
        <end position="314"/>
    </location>
</feature>
<accession>A0A8S3XN84</accession>
<evidence type="ECO:0000256" key="4">
    <source>
        <dbReference type="SAM" id="MobiDB-lite"/>
    </source>
</evidence>
<dbReference type="PANTHER" id="PTHR48033:SF10">
    <property type="entry name" value="RNA-BINDING PROTEIN SQUID"/>
    <property type="match status" value="1"/>
</dbReference>
<dbReference type="EMBL" id="CAJQZP010001271">
    <property type="protein sequence ID" value="CAG5034864.1"/>
    <property type="molecule type" value="Genomic_DNA"/>
</dbReference>
<proteinExistence type="predicted"/>
<dbReference type="InterPro" id="IPR000504">
    <property type="entry name" value="RRM_dom"/>
</dbReference>
<comment type="caution">
    <text evidence="6">The sequence shown here is derived from an EMBL/GenBank/DDBJ whole genome shotgun (WGS) entry which is preliminary data.</text>
</comment>
<evidence type="ECO:0000256" key="1">
    <source>
        <dbReference type="ARBA" id="ARBA00004123"/>
    </source>
</evidence>
<name>A0A8S3XN84_PARAO</name>
<dbReference type="PANTHER" id="PTHR48033">
    <property type="entry name" value="RNA-BINDING (RRM/RBD/RNP MOTIFS) FAMILY PROTEIN"/>
    <property type="match status" value="1"/>
</dbReference>
<feature type="region of interest" description="Disordered" evidence="4">
    <location>
        <begin position="1"/>
        <end position="106"/>
    </location>
</feature>
<sequence length="384" mass="42049">MAARLRDAENLPRNISMVAQKKGRGAKTQAAKAKTANQNEEVPQSEVEAMEGTEENNGQTESVEQVEDTTAAEEAPEGQEAEQKEENADGETKAEEQKEEKVESGKLLVENLPSSYLFDYQEKLKELFSKHGEVVSVKRGPIIVTELTTTPTLSAIVEFKNKDSLEKALSENGTVLEGSAISVAVESRSETAVLVGVPYEASTDYVRLLFAQCGEVSHIHEFSKTKYKILRVTFFEKEAAEKALKLDRELRINGFLVTITKFRDEEEQKAHAANTNKNKRQHGQQQGGQQQQGQQQGQQAARNAGAGAAGAGSRANNFRARGAAFNARGNFRGARGRGFGARGGAFPRGGFAPVNTYMPPQPFMARPGGFMNDGQRPNKRLRQM</sequence>
<protein>
    <submittedName>
        <fullName evidence="6">(apollo) hypothetical protein</fullName>
    </submittedName>
</protein>
<evidence type="ECO:0000256" key="2">
    <source>
        <dbReference type="ARBA" id="ARBA00023242"/>
    </source>
</evidence>
<dbReference type="Pfam" id="PF00076">
    <property type="entry name" value="RRM_1"/>
    <property type="match status" value="1"/>
</dbReference>
<feature type="compositionally biased region" description="Basic and acidic residues" evidence="4">
    <location>
        <begin position="81"/>
        <end position="104"/>
    </location>
</feature>
<keyword evidence="3" id="KW-0694">RNA-binding</keyword>
<comment type="subcellular location">
    <subcellularLocation>
        <location evidence="1">Nucleus</location>
    </subcellularLocation>
</comment>
<dbReference type="OrthoDB" id="442677at2759"/>
<dbReference type="GO" id="GO:0003723">
    <property type="term" value="F:RNA binding"/>
    <property type="evidence" value="ECO:0007669"/>
    <property type="project" value="UniProtKB-UniRule"/>
</dbReference>